<evidence type="ECO:0000313" key="4">
    <source>
        <dbReference type="Proteomes" id="UP000295573"/>
    </source>
</evidence>
<reference evidence="3 4" key="1">
    <citation type="journal article" date="2015" name="Stand. Genomic Sci.">
        <title>Genomic Encyclopedia of Bacterial and Archaeal Type Strains, Phase III: the genomes of soil and plant-associated and newly described type strains.</title>
        <authorList>
            <person name="Whitman W.B."/>
            <person name="Woyke T."/>
            <person name="Klenk H.P."/>
            <person name="Zhou Y."/>
            <person name="Lilburn T.G."/>
            <person name="Beck B.J."/>
            <person name="De Vos P."/>
            <person name="Vandamme P."/>
            <person name="Eisen J.A."/>
            <person name="Garrity G."/>
            <person name="Hugenholtz P."/>
            <person name="Kyrpides N.C."/>
        </authorList>
    </citation>
    <scope>NUCLEOTIDE SEQUENCE [LARGE SCALE GENOMIC DNA]</scope>
    <source>
        <strain evidence="3 4">VKM Ac-2541</strain>
    </source>
</reference>
<evidence type="ECO:0000256" key="1">
    <source>
        <dbReference type="SAM" id="MobiDB-lite"/>
    </source>
</evidence>
<dbReference type="Proteomes" id="UP000295573">
    <property type="component" value="Unassembled WGS sequence"/>
</dbReference>
<dbReference type="InterPro" id="IPR011047">
    <property type="entry name" value="Quinoprotein_ADH-like_sf"/>
</dbReference>
<dbReference type="EMBL" id="SLWR01000007">
    <property type="protein sequence ID" value="TCO46300.1"/>
    <property type="molecule type" value="Genomic_DNA"/>
</dbReference>
<dbReference type="SUPFAM" id="SSF50998">
    <property type="entry name" value="Quinoprotein alcohol dehydrogenase-like"/>
    <property type="match status" value="1"/>
</dbReference>
<keyword evidence="4" id="KW-1185">Reference proteome</keyword>
<sequence>MVVVAEKIPSWPKVTIRLYDDHNAEVKIAGRSHPVNHHDPRQAAIGLVSERALQLGRPVKATAVESDGASWPLIIHPDGRVEAVETESRGRGKGSGSGSGGQKPIWPIIVAMVVACALVIGTVLYLAVFSKGDPVAKPTESPKLPTLPAPSVRPDQFVGRPVPSGWSTNASWTVDIADGSAPAVSPDGTEVAVLTPDNKIAVFDSNGKVLWQDKVPRGSENPVYTTIDSKRVLAVESPETLYYWAGDGAQATELELPNSSSVQFFGTSPLVQMGTEAGSSVISGGELKTVPNQPRLSTILLAEGDKALIARYAGPLYWSQPGKDLVKLDLTPPAKTSGIDHVVAASPGQALVLWKSTTPGMVVPAVHSTANGAAVATCPTVRQGDNDEWDWVPDTAHKVAAWGECLIDFTARKTFLHTDFQPQSITGTTIYGTVEGHLVATTPGGRSSAVASNTARPWGIAGGHAIVVNDNVVYALDKK</sequence>
<keyword evidence="2" id="KW-0472">Membrane</keyword>
<evidence type="ECO:0000313" key="3">
    <source>
        <dbReference type="EMBL" id="TCO46300.1"/>
    </source>
</evidence>
<comment type="caution">
    <text evidence="3">The sequence shown here is derived from an EMBL/GenBank/DDBJ whole genome shotgun (WGS) entry which is preliminary data.</text>
</comment>
<accession>A0A4V2S3Z8</accession>
<protein>
    <submittedName>
        <fullName evidence="3">Uncharacterized protein</fullName>
    </submittedName>
</protein>
<organism evidence="3 4">
    <name type="scientific">Kribbella antiqua</name>
    <dbReference type="NCBI Taxonomy" id="2512217"/>
    <lineage>
        <taxon>Bacteria</taxon>
        <taxon>Bacillati</taxon>
        <taxon>Actinomycetota</taxon>
        <taxon>Actinomycetes</taxon>
        <taxon>Propionibacteriales</taxon>
        <taxon>Kribbellaceae</taxon>
        <taxon>Kribbella</taxon>
    </lineage>
</organism>
<gene>
    <name evidence="3" type="ORF">EV646_107324</name>
</gene>
<dbReference type="AlphaFoldDB" id="A0A4V2S3Z8"/>
<feature type="region of interest" description="Disordered" evidence="1">
    <location>
        <begin position="137"/>
        <end position="158"/>
    </location>
</feature>
<evidence type="ECO:0000256" key="2">
    <source>
        <dbReference type="SAM" id="Phobius"/>
    </source>
</evidence>
<proteinExistence type="predicted"/>
<keyword evidence="2" id="KW-1133">Transmembrane helix</keyword>
<name>A0A4V2S3Z8_9ACTN</name>
<keyword evidence="2" id="KW-0812">Transmembrane</keyword>
<feature type="transmembrane region" description="Helical" evidence="2">
    <location>
        <begin position="105"/>
        <end position="128"/>
    </location>
</feature>